<dbReference type="EC" id="3.1.4.54" evidence="2"/>
<gene>
    <name evidence="2" type="ORF">MGAL_10B081615</name>
</gene>
<keyword evidence="3" id="KW-1185">Reference proteome</keyword>
<dbReference type="EMBL" id="UYJE01002512">
    <property type="protein sequence ID" value="VDI11421.1"/>
    <property type="molecule type" value="Genomic_DNA"/>
</dbReference>
<dbReference type="OrthoDB" id="6142191at2759"/>
<evidence type="ECO:0000313" key="3">
    <source>
        <dbReference type="Proteomes" id="UP000596742"/>
    </source>
</evidence>
<evidence type="ECO:0000313" key="2">
    <source>
        <dbReference type="EMBL" id="VDI11421.1"/>
    </source>
</evidence>
<dbReference type="PANTHER" id="PTHR15032:SF4">
    <property type="entry name" value="N-ACYL-PHOSPHATIDYLETHANOLAMINE-HYDROLYZING PHOSPHOLIPASE D"/>
    <property type="match status" value="1"/>
</dbReference>
<dbReference type="GO" id="GO:0070292">
    <property type="term" value="P:N-acylphosphatidylethanolamine metabolic process"/>
    <property type="evidence" value="ECO:0007669"/>
    <property type="project" value="TreeGrafter"/>
</dbReference>
<dbReference type="Pfam" id="PF12706">
    <property type="entry name" value="Lactamase_B_2"/>
    <property type="match status" value="1"/>
</dbReference>
<keyword evidence="2" id="KW-0378">Hydrolase</keyword>
<dbReference type="Proteomes" id="UP000596742">
    <property type="component" value="Unassembled WGS sequence"/>
</dbReference>
<dbReference type="InterPro" id="IPR036866">
    <property type="entry name" value="RibonucZ/Hydroxyglut_hydro"/>
</dbReference>
<feature type="domain" description="Metallo-beta-lactamase" evidence="1">
    <location>
        <begin position="9"/>
        <end position="112"/>
    </location>
</feature>
<organism evidence="2 3">
    <name type="scientific">Mytilus galloprovincialis</name>
    <name type="common">Mediterranean mussel</name>
    <dbReference type="NCBI Taxonomy" id="29158"/>
    <lineage>
        <taxon>Eukaryota</taxon>
        <taxon>Metazoa</taxon>
        <taxon>Spiralia</taxon>
        <taxon>Lophotrochozoa</taxon>
        <taxon>Mollusca</taxon>
        <taxon>Bivalvia</taxon>
        <taxon>Autobranchia</taxon>
        <taxon>Pteriomorphia</taxon>
        <taxon>Mytilida</taxon>
        <taxon>Mytiloidea</taxon>
        <taxon>Mytilidae</taxon>
        <taxon>Mytilinae</taxon>
        <taxon>Mytilus</taxon>
    </lineage>
</organism>
<comment type="caution">
    <text evidence="2">The sequence shown here is derived from an EMBL/GenBank/DDBJ whole genome shotgun (WGS) entry which is preliminary data.</text>
</comment>
<dbReference type="GO" id="GO:0070291">
    <property type="term" value="P:N-acylethanolamine metabolic process"/>
    <property type="evidence" value="ECO:0007669"/>
    <property type="project" value="TreeGrafter"/>
</dbReference>
<proteinExistence type="predicted"/>
<dbReference type="Gene3D" id="3.60.15.10">
    <property type="entry name" value="Ribonuclease Z/Hydroxyacylglutathione hydrolase-like"/>
    <property type="match status" value="1"/>
</dbReference>
<dbReference type="InterPro" id="IPR001279">
    <property type="entry name" value="Metallo-B-lactamas"/>
</dbReference>
<reference evidence="2" key="1">
    <citation type="submission" date="2018-11" db="EMBL/GenBank/DDBJ databases">
        <authorList>
            <person name="Alioto T."/>
            <person name="Alioto T."/>
        </authorList>
    </citation>
    <scope>NUCLEOTIDE SEQUENCE</scope>
</reference>
<dbReference type="AlphaFoldDB" id="A0A8B6CVX3"/>
<dbReference type="GO" id="GO:0070290">
    <property type="term" value="F:N-acylphosphatidylethanolamine-specific phospholipase D activity"/>
    <property type="evidence" value="ECO:0007669"/>
    <property type="project" value="UniProtKB-EC"/>
</dbReference>
<dbReference type="SUPFAM" id="SSF56281">
    <property type="entry name" value="Metallo-hydrolase/oxidoreductase"/>
    <property type="match status" value="1"/>
</dbReference>
<accession>A0A8B6CVX3</accession>
<dbReference type="GO" id="GO:0005737">
    <property type="term" value="C:cytoplasm"/>
    <property type="evidence" value="ECO:0007669"/>
    <property type="project" value="TreeGrafter"/>
</dbReference>
<protein>
    <submittedName>
        <fullName evidence="2">N-acyl-phosphatidylethanolamine-hydrolysing phospholipase D</fullName>
        <ecNumber evidence="2">3.1.4.54</ecNumber>
    </submittedName>
</protein>
<dbReference type="PANTHER" id="PTHR15032">
    <property type="entry name" value="N-ACYL-PHOSPHATIDYLETHANOLAMINE-HYDROLYZING PHOSPHOLIPASE D"/>
    <property type="match status" value="1"/>
</dbReference>
<sequence>MVCTKGTKQWMTNVGCEDVTELTWWEEAVFPKKTDFKLVCTHVNIGALWGSWLVKGPKHSFYFAGDTAYCEGFEQIVETIPIGAYEPRNFMKNQHVNPEEAVKIHEDIKAEIL</sequence>
<evidence type="ECO:0000259" key="1">
    <source>
        <dbReference type="Pfam" id="PF12706"/>
    </source>
</evidence>
<name>A0A8B6CVX3_MYTGA</name>